<evidence type="ECO:0000256" key="7">
    <source>
        <dbReference type="SAM" id="SignalP"/>
    </source>
</evidence>
<comment type="caution">
    <text evidence="9">The sequence shown here is derived from an EMBL/GenBank/DDBJ whole genome shotgun (WGS) entry which is preliminary data.</text>
</comment>
<dbReference type="PANTHER" id="PTHR12080">
    <property type="entry name" value="SIGNALING LYMPHOCYTIC ACTIVATION MOLECULE"/>
    <property type="match status" value="1"/>
</dbReference>
<name>A0AAN8LYZ6_9TELE</name>
<dbReference type="InterPro" id="IPR013783">
    <property type="entry name" value="Ig-like_fold"/>
</dbReference>
<feature type="chain" id="PRO_5043036244" description="Ig-like domain-containing protein" evidence="7">
    <location>
        <begin position="22"/>
        <end position="326"/>
    </location>
</feature>
<dbReference type="CDD" id="cd00096">
    <property type="entry name" value="Ig"/>
    <property type="match status" value="1"/>
</dbReference>
<evidence type="ECO:0000256" key="6">
    <source>
        <dbReference type="SAM" id="Phobius"/>
    </source>
</evidence>
<comment type="subcellular location">
    <subcellularLocation>
        <location evidence="1">Membrane</location>
    </subcellularLocation>
</comment>
<keyword evidence="10" id="KW-1185">Reference proteome</keyword>
<feature type="domain" description="Ig-like" evidence="8">
    <location>
        <begin position="131"/>
        <end position="193"/>
    </location>
</feature>
<reference evidence="9 10" key="1">
    <citation type="submission" date="2021-04" db="EMBL/GenBank/DDBJ databases">
        <authorList>
            <person name="De Guttry C."/>
            <person name="Zahm M."/>
            <person name="Klopp C."/>
            <person name="Cabau C."/>
            <person name="Louis A."/>
            <person name="Berthelot C."/>
            <person name="Parey E."/>
            <person name="Roest Crollius H."/>
            <person name="Montfort J."/>
            <person name="Robinson-Rechavi M."/>
            <person name="Bucao C."/>
            <person name="Bouchez O."/>
            <person name="Gislard M."/>
            <person name="Lluch J."/>
            <person name="Milhes M."/>
            <person name="Lampietro C."/>
            <person name="Lopez Roques C."/>
            <person name="Donnadieu C."/>
            <person name="Braasch I."/>
            <person name="Desvignes T."/>
            <person name="Postlethwait J."/>
            <person name="Bobe J."/>
            <person name="Wedekind C."/>
            <person name="Guiguen Y."/>
        </authorList>
    </citation>
    <scope>NUCLEOTIDE SEQUENCE [LARGE SCALE GENOMIC DNA]</scope>
    <source>
        <strain evidence="9">Cs_M1</strain>
        <tissue evidence="9">Blood</tissue>
    </source>
</reference>
<feature type="compositionally biased region" description="Polar residues" evidence="5">
    <location>
        <begin position="274"/>
        <end position="295"/>
    </location>
</feature>
<evidence type="ECO:0000256" key="3">
    <source>
        <dbReference type="ARBA" id="ARBA00023136"/>
    </source>
</evidence>
<dbReference type="InterPro" id="IPR013098">
    <property type="entry name" value="Ig_I-set"/>
</dbReference>
<dbReference type="Pfam" id="PF07679">
    <property type="entry name" value="I-set"/>
    <property type="match status" value="1"/>
</dbReference>
<evidence type="ECO:0000313" key="10">
    <source>
        <dbReference type="Proteomes" id="UP001356427"/>
    </source>
</evidence>
<dbReference type="GO" id="GO:0016020">
    <property type="term" value="C:membrane"/>
    <property type="evidence" value="ECO:0007669"/>
    <property type="project" value="UniProtKB-SubCell"/>
</dbReference>
<sequence>MAVVVLISLILLSLGFAVCSGAEECVYAAVGRNKVIDQDHPGLELLGESFHLRWTHDSIIVYDNRKPTEQKHQTTPNGSLLLNNLQLDNTGTYQVNIYDDMGKLIRSSTTHLCVVSPVSKPRLTQKCTDASVSLRCDVGNSVDVKVVWSHNRQTLPDHNDTTLTITKAMLKPVDSYVCTVSNKASEEKSDDVNPECADDSSSTVLLFGMKPWLMVAILASGGGLLLILIIITLVCVCQSRRQRARRLEEEEEMRLAPLTQPTRQASLHHHHPPQRSQSQTRPKNRATSQATPNSRHQLRPRPPQPESDDAQPIPTPRRTGPQNHRS</sequence>
<dbReference type="InterPro" id="IPR007110">
    <property type="entry name" value="Ig-like_dom"/>
</dbReference>
<keyword evidence="2 7" id="KW-0732">Signal</keyword>
<keyword evidence="4" id="KW-0325">Glycoprotein</keyword>
<feature type="region of interest" description="Disordered" evidence="5">
    <location>
        <begin position="246"/>
        <end position="326"/>
    </location>
</feature>
<dbReference type="Proteomes" id="UP001356427">
    <property type="component" value="Unassembled WGS sequence"/>
</dbReference>
<dbReference type="EMBL" id="JAGTTL010000012">
    <property type="protein sequence ID" value="KAK6315145.1"/>
    <property type="molecule type" value="Genomic_DNA"/>
</dbReference>
<dbReference type="PROSITE" id="PS50835">
    <property type="entry name" value="IG_LIKE"/>
    <property type="match status" value="1"/>
</dbReference>
<evidence type="ECO:0000256" key="2">
    <source>
        <dbReference type="ARBA" id="ARBA00022729"/>
    </source>
</evidence>
<dbReference type="SUPFAM" id="SSF48726">
    <property type="entry name" value="Immunoglobulin"/>
    <property type="match status" value="2"/>
</dbReference>
<evidence type="ECO:0000256" key="4">
    <source>
        <dbReference type="ARBA" id="ARBA00023180"/>
    </source>
</evidence>
<dbReference type="PANTHER" id="PTHR12080:SF48">
    <property type="entry name" value="IMMUNOGLOBULIN SUBTYPE DOMAIN-CONTAINING PROTEIN"/>
    <property type="match status" value="1"/>
</dbReference>
<gene>
    <name evidence="9" type="ORF">J4Q44_G00146740</name>
</gene>
<protein>
    <recommendedName>
        <fullName evidence="8">Ig-like domain-containing protein</fullName>
    </recommendedName>
</protein>
<accession>A0AAN8LYZ6</accession>
<keyword evidence="6" id="KW-0812">Transmembrane</keyword>
<dbReference type="InterPro" id="IPR015631">
    <property type="entry name" value="CD2/SLAM_rcpt"/>
</dbReference>
<evidence type="ECO:0000313" key="9">
    <source>
        <dbReference type="EMBL" id="KAK6315145.1"/>
    </source>
</evidence>
<evidence type="ECO:0000259" key="8">
    <source>
        <dbReference type="PROSITE" id="PS50835"/>
    </source>
</evidence>
<keyword evidence="6" id="KW-1133">Transmembrane helix</keyword>
<proteinExistence type="predicted"/>
<evidence type="ECO:0000256" key="5">
    <source>
        <dbReference type="SAM" id="MobiDB-lite"/>
    </source>
</evidence>
<dbReference type="InterPro" id="IPR036179">
    <property type="entry name" value="Ig-like_dom_sf"/>
</dbReference>
<dbReference type="Gene3D" id="2.60.40.10">
    <property type="entry name" value="Immunoglobulins"/>
    <property type="match status" value="2"/>
</dbReference>
<organism evidence="9 10">
    <name type="scientific">Coregonus suidteri</name>
    <dbReference type="NCBI Taxonomy" id="861788"/>
    <lineage>
        <taxon>Eukaryota</taxon>
        <taxon>Metazoa</taxon>
        <taxon>Chordata</taxon>
        <taxon>Craniata</taxon>
        <taxon>Vertebrata</taxon>
        <taxon>Euteleostomi</taxon>
        <taxon>Actinopterygii</taxon>
        <taxon>Neopterygii</taxon>
        <taxon>Teleostei</taxon>
        <taxon>Protacanthopterygii</taxon>
        <taxon>Salmoniformes</taxon>
        <taxon>Salmonidae</taxon>
        <taxon>Coregoninae</taxon>
        <taxon>Coregonus</taxon>
    </lineage>
</organism>
<feature type="signal peptide" evidence="7">
    <location>
        <begin position="1"/>
        <end position="21"/>
    </location>
</feature>
<dbReference type="AlphaFoldDB" id="A0AAN8LYZ6"/>
<keyword evidence="3 6" id="KW-0472">Membrane</keyword>
<feature type="transmembrane region" description="Helical" evidence="6">
    <location>
        <begin position="212"/>
        <end position="236"/>
    </location>
</feature>
<evidence type="ECO:0000256" key="1">
    <source>
        <dbReference type="ARBA" id="ARBA00004370"/>
    </source>
</evidence>